<proteinExistence type="inferred from homology"/>
<protein>
    <submittedName>
        <fullName evidence="7">M20 family metallopeptidase</fullName>
    </submittedName>
</protein>
<comment type="caution">
    <text evidence="7">The sequence shown here is derived from an EMBL/GenBank/DDBJ whole genome shotgun (WGS) entry which is preliminary data.</text>
</comment>
<dbReference type="PROSITE" id="PS00758">
    <property type="entry name" value="ARGE_DAPE_CPG2_1"/>
    <property type="match status" value="1"/>
</dbReference>
<dbReference type="InterPro" id="IPR011650">
    <property type="entry name" value="Peptidase_M20_dimer"/>
</dbReference>
<dbReference type="PANTHER" id="PTHR43808:SF8">
    <property type="entry name" value="PEPTIDASE M20 DIMERISATION DOMAIN-CONTAINING PROTEIN"/>
    <property type="match status" value="1"/>
</dbReference>
<evidence type="ECO:0000256" key="3">
    <source>
        <dbReference type="ARBA" id="ARBA00022723"/>
    </source>
</evidence>
<reference evidence="7" key="1">
    <citation type="submission" date="2023-03" db="EMBL/GenBank/DDBJ databases">
        <title>Mesosutterella sp. nov. isolated from porcine feces.</title>
        <authorList>
            <person name="Yu S."/>
        </authorList>
    </citation>
    <scope>NUCLEOTIDE SEQUENCE</scope>
    <source>
        <strain evidence="7">AGMB02718</strain>
    </source>
</reference>
<evidence type="ECO:0000256" key="5">
    <source>
        <dbReference type="ARBA" id="ARBA00022833"/>
    </source>
</evidence>
<evidence type="ECO:0000313" key="7">
    <source>
        <dbReference type="EMBL" id="MDL2060487.1"/>
    </source>
</evidence>
<dbReference type="InterPro" id="IPR001261">
    <property type="entry name" value="ArgE/DapE_CS"/>
</dbReference>
<name>A0ABT7IQ35_9BURK</name>
<keyword evidence="5" id="KW-0862">Zinc</keyword>
<dbReference type="Pfam" id="PF01546">
    <property type="entry name" value="Peptidase_M20"/>
    <property type="match status" value="1"/>
</dbReference>
<keyword evidence="3" id="KW-0479">Metal-binding</keyword>
<dbReference type="InterPro" id="IPR002933">
    <property type="entry name" value="Peptidase_M20"/>
</dbReference>
<evidence type="ECO:0000313" key="8">
    <source>
        <dbReference type="Proteomes" id="UP001165481"/>
    </source>
</evidence>
<dbReference type="PANTHER" id="PTHR43808">
    <property type="entry name" value="ACETYLORNITHINE DEACETYLASE"/>
    <property type="match status" value="1"/>
</dbReference>
<dbReference type="EMBL" id="JAKZJU020000002">
    <property type="protein sequence ID" value="MDL2060487.1"/>
    <property type="molecule type" value="Genomic_DNA"/>
</dbReference>
<evidence type="ECO:0000259" key="6">
    <source>
        <dbReference type="Pfam" id="PF07687"/>
    </source>
</evidence>
<feature type="domain" description="Peptidase M20 dimerisation" evidence="6">
    <location>
        <begin position="173"/>
        <end position="276"/>
    </location>
</feature>
<evidence type="ECO:0000256" key="2">
    <source>
        <dbReference type="ARBA" id="ARBA00006247"/>
    </source>
</evidence>
<organism evidence="7 8">
    <name type="scientific">Mesosutterella faecium</name>
    <dbReference type="NCBI Taxonomy" id="2925194"/>
    <lineage>
        <taxon>Bacteria</taxon>
        <taxon>Pseudomonadati</taxon>
        <taxon>Pseudomonadota</taxon>
        <taxon>Betaproteobacteria</taxon>
        <taxon>Burkholderiales</taxon>
        <taxon>Sutterellaceae</taxon>
        <taxon>Mesosutterella</taxon>
    </lineage>
</organism>
<dbReference type="SUPFAM" id="SSF53187">
    <property type="entry name" value="Zn-dependent exopeptidases"/>
    <property type="match status" value="1"/>
</dbReference>
<evidence type="ECO:0000256" key="1">
    <source>
        <dbReference type="ARBA" id="ARBA00001947"/>
    </source>
</evidence>
<comment type="cofactor">
    <cofactor evidence="1">
        <name>Zn(2+)</name>
        <dbReference type="ChEBI" id="CHEBI:29105"/>
    </cofactor>
</comment>
<accession>A0ABT7IQ35</accession>
<dbReference type="Proteomes" id="UP001165481">
    <property type="component" value="Unassembled WGS sequence"/>
</dbReference>
<keyword evidence="4" id="KW-0378">Hydrolase</keyword>
<dbReference type="Pfam" id="PF07687">
    <property type="entry name" value="M20_dimer"/>
    <property type="match status" value="1"/>
</dbReference>
<dbReference type="InterPro" id="IPR050072">
    <property type="entry name" value="Peptidase_M20A"/>
</dbReference>
<comment type="similarity">
    <text evidence="2">Belongs to the peptidase M20A family.</text>
</comment>
<keyword evidence="8" id="KW-1185">Reference proteome</keyword>
<dbReference type="Gene3D" id="3.40.630.10">
    <property type="entry name" value="Zn peptidases"/>
    <property type="match status" value="2"/>
</dbReference>
<dbReference type="SUPFAM" id="SSF55031">
    <property type="entry name" value="Bacterial exopeptidase dimerisation domain"/>
    <property type="match status" value="1"/>
</dbReference>
<dbReference type="RefSeq" id="WP_243377561.1">
    <property type="nucleotide sequence ID" value="NZ_JAKZJU020000002.1"/>
</dbReference>
<gene>
    <name evidence="7" type="ORF">MUN46_011120</name>
</gene>
<sequence>MEEVLQRWYDLISIDSVMGHEAKAAEYVKKTLESFGLIVHMSYFPEDEKNERPSVWTVLDSGRPGPTLLFIGHIDTVDVNREAWVTDPFKPTLIDGKVYGRGAMDMKGGDAAILSTIGYFSAHRSEFAGKIMACFVSDEEGLSQGTYELVRENVIHADLALMAECRYDNVAVGFRGRFSFEVTVKGKAGHASRYPQVGENALISAGKLAAAIEALPTLSHPKLNRGTWCVRYLSGGSAGALVVPDSCYMFVDRYVVPGETAELCISQIMEAANALGLGGKVSVRLKPRKSPYMQAFAIPEDHVLVRTLQRHYRDVTGVDLPVAYDPSVCDSNILAVSLGIPVVTFGPSGGNMHGDNEYGVPEQVTNALEIYKRLTRDLLKPGAA</sequence>
<dbReference type="InterPro" id="IPR036264">
    <property type="entry name" value="Bact_exopeptidase_dim_dom"/>
</dbReference>
<evidence type="ECO:0000256" key="4">
    <source>
        <dbReference type="ARBA" id="ARBA00022801"/>
    </source>
</evidence>